<dbReference type="EMBL" id="GGEC01085722">
    <property type="protein sequence ID" value="MBX66206.1"/>
    <property type="molecule type" value="Transcribed_RNA"/>
</dbReference>
<reference evidence="1" key="1">
    <citation type="submission" date="2018-02" db="EMBL/GenBank/DDBJ databases">
        <title>Rhizophora mucronata_Transcriptome.</title>
        <authorList>
            <person name="Meera S.P."/>
            <person name="Sreeshan A."/>
            <person name="Augustine A."/>
        </authorList>
    </citation>
    <scope>NUCLEOTIDE SEQUENCE</scope>
    <source>
        <tissue evidence="1">Leaf</tissue>
    </source>
</reference>
<accession>A0A2P2QGY0</accession>
<proteinExistence type="predicted"/>
<name>A0A2P2QGY0_RHIMU</name>
<organism evidence="1">
    <name type="scientific">Rhizophora mucronata</name>
    <name type="common">Asiatic mangrove</name>
    <dbReference type="NCBI Taxonomy" id="61149"/>
    <lineage>
        <taxon>Eukaryota</taxon>
        <taxon>Viridiplantae</taxon>
        <taxon>Streptophyta</taxon>
        <taxon>Embryophyta</taxon>
        <taxon>Tracheophyta</taxon>
        <taxon>Spermatophyta</taxon>
        <taxon>Magnoliopsida</taxon>
        <taxon>eudicotyledons</taxon>
        <taxon>Gunneridae</taxon>
        <taxon>Pentapetalae</taxon>
        <taxon>rosids</taxon>
        <taxon>fabids</taxon>
        <taxon>Malpighiales</taxon>
        <taxon>Rhizophoraceae</taxon>
        <taxon>Rhizophora</taxon>
    </lineage>
</organism>
<protein>
    <submittedName>
        <fullName evidence="1">Uncharacterized protein</fullName>
    </submittedName>
</protein>
<dbReference type="AlphaFoldDB" id="A0A2P2QGY0"/>
<sequence length="35" mass="4053">MEVESCDLFVYGNKPKTEKTFVHCQASWSSKLCKQ</sequence>
<evidence type="ECO:0000313" key="1">
    <source>
        <dbReference type="EMBL" id="MBX66206.1"/>
    </source>
</evidence>